<dbReference type="EMBL" id="CP003588">
    <property type="protein sequence ID" value="AFK70403.1"/>
    <property type="molecule type" value="Genomic_DNA"/>
</dbReference>
<reference evidence="1 2" key="1">
    <citation type="journal article" date="2012" name="J. Bacteriol.">
        <title>Complete Genome Sequence of the Naphthalene-Degrading Pseudomonas putida Strain ND6.</title>
        <authorList>
            <person name="Li S."/>
            <person name="Zhao H."/>
            <person name="Li Y."/>
            <person name="Niu S."/>
            <person name="Cai B."/>
        </authorList>
    </citation>
    <scope>NUCLEOTIDE SEQUENCE [LARGE SCALE GENOMIC DNA]</scope>
    <source>
        <strain evidence="1 2">ND6</strain>
    </source>
</reference>
<gene>
    <name evidence="1" type="ORF">YSA_06746</name>
</gene>
<sequence>MLTEPEQALLIRADPLHASLCIGQIYHRRMLMPLSTLNMWQ</sequence>
<evidence type="ECO:0000313" key="1">
    <source>
        <dbReference type="EMBL" id="AFK70403.1"/>
    </source>
</evidence>
<accession>I3UY32</accession>
<name>I3UY32_PSEPU</name>
<protein>
    <submittedName>
        <fullName evidence="1">Uncharacterized protein</fullName>
    </submittedName>
</protein>
<dbReference type="KEGG" id="ppi:YSA_06746"/>
<dbReference type="Proteomes" id="UP000005268">
    <property type="component" value="Chromosome"/>
</dbReference>
<proteinExistence type="predicted"/>
<evidence type="ECO:0000313" key="2">
    <source>
        <dbReference type="Proteomes" id="UP000005268"/>
    </source>
</evidence>
<dbReference type="HOGENOM" id="CLU_3275395_0_0_6"/>
<organism evidence="1 2">
    <name type="scientific">Pseudomonas putida ND6</name>
    <dbReference type="NCBI Taxonomy" id="231023"/>
    <lineage>
        <taxon>Bacteria</taxon>
        <taxon>Pseudomonadati</taxon>
        <taxon>Pseudomonadota</taxon>
        <taxon>Gammaproteobacteria</taxon>
        <taxon>Pseudomonadales</taxon>
        <taxon>Pseudomonadaceae</taxon>
        <taxon>Pseudomonas</taxon>
    </lineage>
</organism>
<dbReference type="AlphaFoldDB" id="I3UY32"/>